<reference evidence="19" key="1">
    <citation type="journal article" date="2022" name="Plant J.">
        <title>Strategies of tolerance reflected in two North American maple genomes.</title>
        <authorList>
            <person name="McEvoy S.L."/>
            <person name="Sezen U.U."/>
            <person name="Trouern-Trend A."/>
            <person name="McMahon S.M."/>
            <person name="Schaberg P.G."/>
            <person name="Yang J."/>
            <person name="Wegrzyn J.L."/>
            <person name="Swenson N.G."/>
        </authorList>
    </citation>
    <scope>NUCLEOTIDE SEQUENCE</scope>
    <source>
        <strain evidence="19">NS2018</strain>
    </source>
</reference>
<evidence type="ECO:0000259" key="18">
    <source>
        <dbReference type="Pfam" id="PF17942"/>
    </source>
</evidence>
<evidence type="ECO:0000256" key="1">
    <source>
        <dbReference type="ARBA" id="ARBA00001936"/>
    </source>
</evidence>
<feature type="domain" description="Morc S5" evidence="18">
    <location>
        <begin position="396"/>
        <end position="534"/>
    </location>
</feature>
<keyword evidence="20" id="KW-1185">Reference proteome</keyword>
<evidence type="ECO:0000256" key="6">
    <source>
        <dbReference type="ARBA" id="ARBA00022759"/>
    </source>
</evidence>
<comment type="subcellular location">
    <subcellularLocation>
        <location evidence="2">Nucleus</location>
    </subcellularLocation>
</comment>
<evidence type="ECO:0000256" key="12">
    <source>
        <dbReference type="ARBA" id="ARBA00023054"/>
    </source>
</evidence>
<evidence type="ECO:0000256" key="4">
    <source>
        <dbReference type="ARBA" id="ARBA00022722"/>
    </source>
</evidence>
<evidence type="ECO:0000256" key="11">
    <source>
        <dbReference type="ARBA" id="ARBA00022884"/>
    </source>
</evidence>
<sequence>MFPSQLNMFPCCLCSVSCKVFKMSCRDIVDLDSDDEAGREDVKPAKLKPDSVGGTKQQKYYHKTQGSVNLKSKTLPRRQDSEENKSSNALSAGQSGSSILEQGQSPVDDTGISSMSSIGPAPLCRQFWKAGNYNDELGSKVPLQNGKSFLHVHPMFLHSNATSHKWAFGAVAELLDNAVDEIQNGATFVIVDKTTNPRDGSPALLIQDDGGGMDPEAMRHCMSFGFSDKKSKSAIGHYGNGFKTSTMRLGADVIVFSRHLDNGIFTQSIGLLSYTFLTQTGHDRIVVPMVDYEFNTATETFNVLHGREHFTSNLSLLLEWSPYSTESELLKQFDDIGPHGTKVIIYNLWLSDDGNLELDFDLNSEDIRISGDIKQVVAKPAWRSMNEQHFANQFHYSLRVYLSILYLRIPESFNIILRGKVVEHHNIASDLKFPEFILYRPQSGGCVEGSVLTTIGFLKEAPHVSIHGFNVYHKNRLILPFWHVVSYMDSRGRGVVGVLEADFIEPTHNKQEFERTSLFQKLETRLKEMTWEYWDFHCGLIGYQVKKPRAPVLPKASSHSTPRSSTEQPVVLNQCPTAVDRAKVSAIGAAHTIPNSHGTTEQGSRKRKEHGNLSTSENFKRPAAKGANVIDLGQRQSLGTRPIVTTENQLRDPEAINLMQENKKLRAKCLEYEKRREELIVKATKLKSELGEFQCEYDRMMAELQALDVIKKENNVNM</sequence>
<dbReference type="GO" id="GO:0006325">
    <property type="term" value="P:chromatin organization"/>
    <property type="evidence" value="ECO:0007669"/>
    <property type="project" value="UniProtKB-KW"/>
</dbReference>
<keyword evidence="4" id="KW-0540">Nuclease</keyword>
<evidence type="ECO:0000256" key="8">
    <source>
        <dbReference type="ARBA" id="ARBA00022801"/>
    </source>
</evidence>
<organism evidence="19 20">
    <name type="scientific">Acer saccharum</name>
    <name type="common">Sugar maple</name>
    <dbReference type="NCBI Taxonomy" id="4024"/>
    <lineage>
        <taxon>Eukaryota</taxon>
        <taxon>Viridiplantae</taxon>
        <taxon>Streptophyta</taxon>
        <taxon>Embryophyta</taxon>
        <taxon>Tracheophyta</taxon>
        <taxon>Spermatophyta</taxon>
        <taxon>Magnoliopsida</taxon>
        <taxon>eudicotyledons</taxon>
        <taxon>Gunneridae</taxon>
        <taxon>Pentapetalae</taxon>
        <taxon>rosids</taxon>
        <taxon>malvids</taxon>
        <taxon>Sapindales</taxon>
        <taxon>Sapindaceae</taxon>
        <taxon>Hippocastanoideae</taxon>
        <taxon>Acereae</taxon>
        <taxon>Acer</taxon>
    </lineage>
</organism>
<dbReference type="Pfam" id="PF13589">
    <property type="entry name" value="HATPase_c_3"/>
    <property type="match status" value="1"/>
</dbReference>
<evidence type="ECO:0000256" key="13">
    <source>
        <dbReference type="ARBA" id="ARBA00023158"/>
    </source>
</evidence>
<feature type="compositionally biased region" description="Polar residues" evidence="17">
    <location>
        <begin position="86"/>
        <end position="114"/>
    </location>
</feature>
<dbReference type="GO" id="GO:0005524">
    <property type="term" value="F:ATP binding"/>
    <property type="evidence" value="ECO:0007669"/>
    <property type="project" value="UniProtKB-KW"/>
</dbReference>
<reference evidence="19" key="2">
    <citation type="submission" date="2023-06" db="EMBL/GenBank/DDBJ databases">
        <authorList>
            <person name="Swenson N.G."/>
            <person name="Wegrzyn J.L."/>
            <person name="Mcevoy S.L."/>
        </authorList>
    </citation>
    <scope>NUCLEOTIDE SEQUENCE</scope>
    <source>
        <strain evidence="19">NS2018</strain>
        <tissue evidence="19">Leaf</tissue>
    </source>
</reference>
<feature type="region of interest" description="Disordered" evidence="17">
    <location>
        <begin position="592"/>
        <end position="618"/>
    </location>
</feature>
<dbReference type="GO" id="GO:0031047">
    <property type="term" value="P:regulatory ncRNA-mediated gene silencing"/>
    <property type="evidence" value="ECO:0007669"/>
    <property type="project" value="UniProtKB-KW"/>
</dbReference>
<protein>
    <recommendedName>
        <fullName evidence="18">Morc S5 domain-containing protein</fullName>
    </recommendedName>
</protein>
<dbReference type="SUPFAM" id="SSF55874">
    <property type="entry name" value="ATPase domain of HSP90 chaperone/DNA topoisomerase II/histidine kinase"/>
    <property type="match status" value="1"/>
</dbReference>
<evidence type="ECO:0000256" key="9">
    <source>
        <dbReference type="ARBA" id="ARBA00022840"/>
    </source>
</evidence>
<evidence type="ECO:0000313" key="19">
    <source>
        <dbReference type="EMBL" id="KAK0587689.1"/>
    </source>
</evidence>
<dbReference type="InterPro" id="IPR036890">
    <property type="entry name" value="HATPase_C_sf"/>
</dbReference>
<evidence type="ECO:0000256" key="7">
    <source>
        <dbReference type="ARBA" id="ARBA00022763"/>
    </source>
</evidence>
<evidence type="ECO:0000256" key="2">
    <source>
        <dbReference type="ARBA" id="ARBA00004123"/>
    </source>
</evidence>
<comment type="caution">
    <text evidence="19">The sequence shown here is derived from an EMBL/GenBank/DDBJ whole genome shotgun (WGS) entry which is preliminary data.</text>
</comment>
<dbReference type="Gene3D" id="3.30.565.10">
    <property type="entry name" value="Histidine kinase-like ATPase, C-terminal domain"/>
    <property type="match status" value="1"/>
</dbReference>
<dbReference type="GO" id="GO:0031349">
    <property type="term" value="P:positive regulation of defense response"/>
    <property type="evidence" value="ECO:0007669"/>
    <property type="project" value="UniProtKB-ARBA"/>
</dbReference>
<evidence type="ECO:0000256" key="16">
    <source>
        <dbReference type="SAM" id="Coils"/>
    </source>
</evidence>
<evidence type="ECO:0000256" key="14">
    <source>
        <dbReference type="ARBA" id="ARBA00023204"/>
    </source>
</evidence>
<dbReference type="GO" id="GO:0003723">
    <property type="term" value="F:RNA binding"/>
    <property type="evidence" value="ECO:0007669"/>
    <property type="project" value="UniProtKB-KW"/>
</dbReference>
<keyword evidence="14" id="KW-0234">DNA repair</keyword>
<dbReference type="EMBL" id="JAUESC010000382">
    <property type="protein sequence ID" value="KAK0587689.1"/>
    <property type="molecule type" value="Genomic_DNA"/>
</dbReference>
<evidence type="ECO:0000256" key="15">
    <source>
        <dbReference type="ARBA" id="ARBA00023242"/>
    </source>
</evidence>
<dbReference type="InterPro" id="IPR045261">
    <property type="entry name" value="MORC_ATPase"/>
</dbReference>
<dbReference type="GO" id="GO:0004519">
    <property type="term" value="F:endonuclease activity"/>
    <property type="evidence" value="ECO:0007669"/>
    <property type="project" value="UniProtKB-KW"/>
</dbReference>
<keyword evidence="5" id="KW-0547">Nucleotide-binding</keyword>
<keyword evidence="6" id="KW-0255">Endonuclease</keyword>
<keyword evidence="11" id="KW-0694">RNA-binding</keyword>
<comment type="similarity">
    <text evidence="3">Belongs to the MORC ATPase protein family.</text>
</comment>
<keyword evidence="7" id="KW-0227">DNA damage</keyword>
<dbReference type="GO" id="GO:0005634">
    <property type="term" value="C:nucleus"/>
    <property type="evidence" value="ECO:0007669"/>
    <property type="project" value="UniProtKB-SubCell"/>
</dbReference>
<keyword evidence="13" id="KW-0943">RNA-mediated gene silencing</keyword>
<name>A0AA39S8Z9_ACESA</name>
<dbReference type="PANTHER" id="PTHR23336">
    <property type="entry name" value="ZINC FINGER CW-TYPE COILED-COIL DOMAIN PROTEIN 3"/>
    <property type="match status" value="1"/>
</dbReference>
<evidence type="ECO:0000256" key="17">
    <source>
        <dbReference type="SAM" id="MobiDB-lite"/>
    </source>
</evidence>
<proteinExistence type="inferred from homology"/>
<keyword evidence="15" id="KW-0539">Nucleus</keyword>
<keyword evidence="8" id="KW-0378">Hydrolase</keyword>
<dbReference type="FunFam" id="3.30.565.10:FF:000075">
    <property type="entry name" value="MORC family CW-type zinc finger protein 4"/>
    <property type="match status" value="1"/>
</dbReference>
<dbReference type="GO" id="GO:0016887">
    <property type="term" value="F:ATP hydrolysis activity"/>
    <property type="evidence" value="ECO:0007669"/>
    <property type="project" value="InterPro"/>
</dbReference>
<keyword evidence="12 16" id="KW-0175">Coiled coil</keyword>
<gene>
    <name evidence="19" type="ORF">LWI29_026936</name>
</gene>
<comment type="cofactor">
    <cofactor evidence="1">
        <name>Mn(2+)</name>
        <dbReference type="ChEBI" id="CHEBI:29035"/>
    </cofactor>
</comment>
<dbReference type="InterPro" id="IPR041006">
    <property type="entry name" value="Morc_S5"/>
</dbReference>
<feature type="compositionally biased region" description="Basic and acidic residues" evidence="17">
    <location>
        <begin position="39"/>
        <end position="49"/>
    </location>
</feature>
<dbReference type="AlphaFoldDB" id="A0AA39S8Z9"/>
<evidence type="ECO:0000256" key="3">
    <source>
        <dbReference type="ARBA" id="ARBA00007845"/>
    </source>
</evidence>
<evidence type="ECO:0000256" key="5">
    <source>
        <dbReference type="ARBA" id="ARBA00022741"/>
    </source>
</evidence>
<evidence type="ECO:0000313" key="20">
    <source>
        <dbReference type="Proteomes" id="UP001168877"/>
    </source>
</evidence>
<dbReference type="PANTHER" id="PTHR23336:SF44">
    <property type="entry name" value="PROTEIN MICRORCHIDIA 6"/>
    <property type="match status" value="1"/>
</dbReference>
<dbReference type="GO" id="GO:0006281">
    <property type="term" value="P:DNA repair"/>
    <property type="evidence" value="ECO:0007669"/>
    <property type="project" value="UniProtKB-KW"/>
</dbReference>
<feature type="compositionally biased region" description="Polar residues" evidence="17">
    <location>
        <begin position="593"/>
        <end position="602"/>
    </location>
</feature>
<feature type="compositionally biased region" description="Polar residues" evidence="17">
    <location>
        <begin position="54"/>
        <end position="72"/>
    </location>
</feature>
<evidence type="ECO:0000256" key="10">
    <source>
        <dbReference type="ARBA" id="ARBA00022853"/>
    </source>
</evidence>
<dbReference type="Proteomes" id="UP001168877">
    <property type="component" value="Unassembled WGS sequence"/>
</dbReference>
<keyword evidence="10" id="KW-0156">Chromatin regulator</keyword>
<accession>A0AA39S8Z9</accession>
<dbReference type="Pfam" id="PF17942">
    <property type="entry name" value="Morc6_S5"/>
    <property type="match status" value="1"/>
</dbReference>
<feature type="region of interest" description="Disordered" evidence="17">
    <location>
        <begin position="35"/>
        <end position="114"/>
    </location>
</feature>
<feature type="coiled-coil region" evidence="16">
    <location>
        <begin position="655"/>
        <end position="703"/>
    </location>
</feature>
<keyword evidence="9" id="KW-0067">ATP-binding</keyword>